<feature type="repeat" description="WD" evidence="13">
    <location>
        <begin position="228"/>
        <end position="259"/>
    </location>
</feature>
<comment type="similarity">
    <text evidence="2">Belongs to the peptidase C19 family.</text>
</comment>
<evidence type="ECO:0000313" key="19">
    <source>
        <dbReference type="Proteomes" id="UP001303115"/>
    </source>
</evidence>
<dbReference type="GO" id="GO:0000472">
    <property type="term" value="P:endonucleolytic cleavage to generate mature 5'-end of SSU-rRNA from (SSU-rRNA, 5.8S rRNA, LSU-rRNA)"/>
    <property type="evidence" value="ECO:0007669"/>
    <property type="project" value="TreeGrafter"/>
</dbReference>
<feature type="domain" description="USP" evidence="16">
    <location>
        <begin position="1103"/>
        <end position="1434"/>
    </location>
</feature>
<evidence type="ECO:0000313" key="18">
    <source>
        <dbReference type="EMBL" id="KAK4043471.1"/>
    </source>
</evidence>
<dbReference type="PROSITE" id="PS50082">
    <property type="entry name" value="WD_REPEATS_2"/>
    <property type="match status" value="6"/>
</dbReference>
<dbReference type="InterPro" id="IPR020472">
    <property type="entry name" value="WD40_PAC1"/>
</dbReference>
<evidence type="ECO:0000256" key="14">
    <source>
        <dbReference type="PROSITE-ProRule" id="PRU00502"/>
    </source>
</evidence>
<feature type="region of interest" description="Disordered" evidence="15">
    <location>
        <begin position="901"/>
        <end position="974"/>
    </location>
</feature>
<feature type="repeat" description="WD" evidence="13">
    <location>
        <begin position="670"/>
        <end position="711"/>
    </location>
</feature>
<keyword evidence="6" id="KW-0747">Spliceosome</keyword>
<keyword evidence="7" id="KW-0677">Repeat</keyword>
<dbReference type="PANTHER" id="PTHR19854">
    <property type="entry name" value="TRANSDUCIN BETA-LIKE 3"/>
    <property type="match status" value="1"/>
</dbReference>
<keyword evidence="11" id="KW-0539">Nucleus</keyword>
<dbReference type="FunFam" id="2.130.10.10:FF:001144">
    <property type="entry name" value="WD40 repeat-like protein"/>
    <property type="match status" value="1"/>
</dbReference>
<dbReference type="Pfam" id="PF02148">
    <property type="entry name" value="zf-UBP"/>
    <property type="match status" value="1"/>
</dbReference>
<dbReference type="GO" id="GO:0000480">
    <property type="term" value="P:endonucleolytic cleavage in 5'-ETS of tricistronic rRNA transcript (SSU-rRNA, 5.8S rRNA, LSU-rRNA)"/>
    <property type="evidence" value="ECO:0007669"/>
    <property type="project" value="TreeGrafter"/>
</dbReference>
<dbReference type="InterPro" id="IPR028889">
    <property type="entry name" value="USP"/>
</dbReference>
<dbReference type="InterPro" id="IPR038765">
    <property type="entry name" value="Papain-like_cys_pep_sf"/>
</dbReference>
<keyword evidence="8 14" id="KW-0863">Zinc-finger</keyword>
<name>A0AAN6PR75_9PEZI</name>
<dbReference type="PROSITE" id="PS50271">
    <property type="entry name" value="ZF_UBP"/>
    <property type="match status" value="1"/>
</dbReference>
<dbReference type="SMART" id="SM00290">
    <property type="entry name" value="ZnF_UBP"/>
    <property type="match status" value="1"/>
</dbReference>
<evidence type="ECO:0000256" key="13">
    <source>
        <dbReference type="PROSITE-ProRule" id="PRU00221"/>
    </source>
</evidence>
<dbReference type="InterPro" id="IPR036322">
    <property type="entry name" value="WD40_repeat_dom_sf"/>
</dbReference>
<dbReference type="PROSITE" id="PS50235">
    <property type="entry name" value="USP_3"/>
    <property type="match status" value="1"/>
</dbReference>
<dbReference type="InterPro" id="IPR001607">
    <property type="entry name" value="Znf_UBP"/>
</dbReference>
<evidence type="ECO:0000256" key="3">
    <source>
        <dbReference type="ARBA" id="ARBA00022574"/>
    </source>
</evidence>
<feature type="repeat" description="WD" evidence="13">
    <location>
        <begin position="107"/>
        <end position="148"/>
    </location>
</feature>
<dbReference type="SUPFAM" id="SSF54001">
    <property type="entry name" value="Cysteine proteinases"/>
    <property type="match status" value="1"/>
</dbReference>
<dbReference type="Pfam" id="PF00443">
    <property type="entry name" value="UCH"/>
    <property type="match status" value="1"/>
</dbReference>
<feature type="compositionally biased region" description="Acidic residues" evidence="15">
    <location>
        <begin position="949"/>
        <end position="967"/>
    </location>
</feature>
<dbReference type="GO" id="GO:0000245">
    <property type="term" value="P:spliceosomal complex assembly"/>
    <property type="evidence" value="ECO:0007669"/>
    <property type="project" value="InterPro"/>
</dbReference>
<keyword evidence="4" id="KW-0507">mRNA processing</keyword>
<dbReference type="InterPro" id="IPR019775">
    <property type="entry name" value="WD40_repeat_CS"/>
</dbReference>
<dbReference type="GO" id="GO:0034511">
    <property type="term" value="F:U3 snoRNA binding"/>
    <property type="evidence" value="ECO:0007669"/>
    <property type="project" value="TreeGrafter"/>
</dbReference>
<keyword evidence="10" id="KW-0508">mRNA splicing</keyword>
<dbReference type="PANTHER" id="PTHR19854:SF15">
    <property type="entry name" value="TRANSDUCIN BETA-LIKE PROTEIN 3"/>
    <property type="match status" value="1"/>
</dbReference>
<dbReference type="SMART" id="SM00320">
    <property type="entry name" value="WD40"/>
    <property type="match status" value="10"/>
</dbReference>
<organism evidence="18 19">
    <name type="scientific">Parachaetomium inaequale</name>
    <dbReference type="NCBI Taxonomy" id="2588326"/>
    <lineage>
        <taxon>Eukaryota</taxon>
        <taxon>Fungi</taxon>
        <taxon>Dikarya</taxon>
        <taxon>Ascomycota</taxon>
        <taxon>Pezizomycotina</taxon>
        <taxon>Sordariomycetes</taxon>
        <taxon>Sordariomycetidae</taxon>
        <taxon>Sordariales</taxon>
        <taxon>Chaetomiaceae</taxon>
        <taxon>Parachaetomium</taxon>
    </lineage>
</organism>
<reference evidence="19" key="1">
    <citation type="journal article" date="2023" name="Mol. Phylogenet. Evol.">
        <title>Genome-scale phylogeny and comparative genomics of the fungal order Sordariales.</title>
        <authorList>
            <person name="Hensen N."/>
            <person name="Bonometti L."/>
            <person name="Westerberg I."/>
            <person name="Brannstrom I.O."/>
            <person name="Guillou S."/>
            <person name="Cros-Aarteil S."/>
            <person name="Calhoun S."/>
            <person name="Haridas S."/>
            <person name="Kuo A."/>
            <person name="Mondo S."/>
            <person name="Pangilinan J."/>
            <person name="Riley R."/>
            <person name="LaButti K."/>
            <person name="Andreopoulos B."/>
            <person name="Lipzen A."/>
            <person name="Chen C."/>
            <person name="Yan M."/>
            <person name="Daum C."/>
            <person name="Ng V."/>
            <person name="Clum A."/>
            <person name="Steindorff A."/>
            <person name="Ohm R.A."/>
            <person name="Martin F."/>
            <person name="Silar P."/>
            <person name="Natvig D.O."/>
            <person name="Lalanne C."/>
            <person name="Gautier V."/>
            <person name="Ament-Velasquez S.L."/>
            <person name="Kruys A."/>
            <person name="Hutchinson M.I."/>
            <person name="Powell A.J."/>
            <person name="Barry K."/>
            <person name="Miller A.N."/>
            <person name="Grigoriev I.V."/>
            <person name="Debuchy R."/>
            <person name="Gladieux P."/>
            <person name="Hiltunen Thoren M."/>
            <person name="Johannesson H."/>
        </authorList>
    </citation>
    <scope>NUCLEOTIDE SEQUENCE [LARGE SCALE GENOMIC DNA]</scope>
    <source>
        <strain evidence="19">CBS 284.82</strain>
    </source>
</reference>
<evidence type="ECO:0000256" key="7">
    <source>
        <dbReference type="ARBA" id="ARBA00022737"/>
    </source>
</evidence>
<proteinExistence type="inferred from homology"/>
<keyword evidence="9" id="KW-0862">Zinc</keyword>
<evidence type="ECO:0000256" key="9">
    <source>
        <dbReference type="ARBA" id="ARBA00022833"/>
    </source>
</evidence>
<evidence type="ECO:0000259" key="17">
    <source>
        <dbReference type="PROSITE" id="PS50271"/>
    </source>
</evidence>
<comment type="caution">
    <text evidence="18">The sequence shown here is derived from an EMBL/GenBank/DDBJ whole genome shotgun (WGS) entry which is preliminary data.</text>
</comment>
<evidence type="ECO:0000256" key="11">
    <source>
        <dbReference type="ARBA" id="ARBA00023242"/>
    </source>
</evidence>
<comment type="function">
    <text evidence="12">Component of the ASTRA complex involved in chromatin remodeling.</text>
</comment>
<dbReference type="Gene3D" id="2.130.10.10">
    <property type="entry name" value="YVTN repeat-like/Quinoprotein amine dehydrogenase"/>
    <property type="match status" value="4"/>
</dbReference>
<protein>
    <submittedName>
        <fullName evidence="18">WD40-repeat-containing domain protein</fullName>
    </submittedName>
</protein>
<keyword evidence="3 13" id="KW-0853">WD repeat</keyword>
<dbReference type="InterPro" id="IPR013083">
    <property type="entry name" value="Znf_RING/FYVE/PHD"/>
</dbReference>
<evidence type="ECO:0000256" key="1">
    <source>
        <dbReference type="ARBA" id="ARBA00004604"/>
    </source>
</evidence>
<dbReference type="GO" id="GO:0016579">
    <property type="term" value="P:protein deubiquitination"/>
    <property type="evidence" value="ECO:0007669"/>
    <property type="project" value="InterPro"/>
</dbReference>
<dbReference type="PROSITE" id="PS00678">
    <property type="entry name" value="WD_REPEATS_1"/>
    <property type="match status" value="2"/>
</dbReference>
<feature type="repeat" description="WD" evidence="13">
    <location>
        <begin position="277"/>
        <end position="311"/>
    </location>
</feature>
<dbReference type="FunFam" id="3.30.40.10:FF:000068">
    <property type="entry name" value="U4/U6.U5 tri-snRNP-associated protein 2"/>
    <property type="match status" value="1"/>
</dbReference>
<evidence type="ECO:0000256" key="10">
    <source>
        <dbReference type="ARBA" id="ARBA00023187"/>
    </source>
</evidence>
<dbReference type="InterPro" id="IPR015943">
    <property type="entry name" value="WD40/YVTN_repeat-like_dom_sf"/>
</dbReference>
<dbReference type="Pfam" id="PF08625">
    <property type="entry name" value="Utp13"/>
    <property type="match status" value="1"/>
</dbReference>
<evidence type="ECO:0000256" key="5">
    <source>
        <dbReference type="ARBA" id="ARBA00022723"/>
    </source>
</evidence>
<dbReference type="Pfam" id="PF00400">
    <property type="entry name" value="WD40"/>
    <property type="match status" value="6"/>
</dbReference>
<keyword evidence="5" id="KW-0479">Metal-binding</keyword>
<dbReference type="PRINTS" id="PR00320">
    <property type="entry name" value="GPROTEINBRPT"/>
</dbReference>
<evidence type="ECO:0000256" key="4">
    <source>
        <dbReference type="ARBA" id="ARBA00022664"/>
    </source>
</evidence>
<comment type="subcellular location">
    <subcellularLocation>
        <location evidence="1">Nucleus</location>
        <location evidence="1">Nucleolus</location>
    </subcellularLocation>
</comment>
<dbReference type="GO" id="GO:0008270">
    <property type="term" value="F:zinc ion binding"/>
    <property type="evidence" value="ECO:0007669"/>
    <property type="project" value="UniProtKB-KW"/>
</dbReference>
<dbReference type="SUPFAM" id="SSF50978">
    <property type="entry name" value="WD40 repeat-like"/>
    <property type="match status" value="2"/>
</dbReference>
<dbReference type="SUPFAM" id="SSF57850">
    <property type="entry name" value="RING/U-box"/>
    <property type="match status" value="1"/>
</dbReference>
<dbReference type="CDD" id="cd02669">
    <property type="entry name" value="Peptidase_C19M"/>
    <property type="match status" value="1"/>
</dbReference>
<dbReference type="InterPro" id="IPR013934">
    <property type="entry name" value="Utp13_C"/>
</dbReference>
<feature type="domain" description="UBP-type" evidence="17">
    <location>
        <begin position="981"/>
        <end position="1078"/>
    </location>
</feature>
<evidence type="ECO:0000256" key="2">
    <source>
        <dbReference type="ARBA" id="ARBA00009085"/>
    </source>
</evidence>
<dbReference type="Gene3D" id="3.90.70.10">
    <property type="entry name" value="Cysteine proteinases"/>
    <property type="match status" value="1"/>
</dbReference>
<sequence>MATKQTTKTTFEVDNVIQPIFTGGSVALENGARILASTLGEAAVLTELNTGKRLAEIEGDGEPISTLTITPSASHLIVCSRSLTMRIYALKLSPEFDSVETTLVRTSKPHATPVVVLAVDKTSTLLATGAADGAIKIWDIVGGYVTHTVSGQSVLVSALHFFEIAATAENMSERKPKKGSRKGQGEQSQADVASKFRLAWGTQDGRIRIFDLHKRTTVPVYADAKRRKEAHESNVQSIEYSPEQHALLSGSRDKTMTLWLWRDNAWHGTPMLRHELVESVGFLNEGRWMYSAGSSGLLRIWDTTTHHEITTKQEAKSEAESILSAVSLPHKSLILCAQSDFTLAMYRIPSSADIASSGALLMEPFRRISGTHDEILDFAYVLPDQSLMALATNSEDIRLVSVASTETEAGGAGGAYFGHDVALLKGHEDIVMSLDVDWSGHWIASGAKDNTARLWRVDRANDSYTCYAVFTGHLESVGAVALPKVIPAENSEAFKNPLDHPPAFLISGSQDRFVQKRDIPRQSQKAKVSASLKRLAHDKDINALDDKTVKIWDVERLEVQGILKGHKRGVWTVRFAPLHTPAIQGEQGSVSGKGVILTGSGDKTIKLWNLSDYTCLRTFEGHSHNVLKVVWLHIPTDEAAAKKRIQFASAGADSLVKVWDANLGETECTLDNHEDRLWTLAVHPKTNTLVSGGSDSKVTFWKDTTAETQAAATSAALKLVEQEQELENYMHAGAYRDAIVLALQLNHPGRLLSLFTSVVTSDTPEKGSLTGVKAVDDVLARLSDEQIFLLLLRLRDWNTNARTAPVAQRILWALVRSYPAGKFSNLSVKGARGQKSLNEVLNALRVYTERHYKRMEELVDESYLVEYTLQEMDSLAPPALEGGEHDGDAVMAGALGMSKRQASEALEDLSGDSPASKKSRFDDYNKSLTPASAAENGDEQMIPAHENGVVEDEEGDADEFSDEDEVEEKAPIRQAAPTAGYDDLYLDTIDRNVLDFDFEKLCSITLSNINVYACLVCGKYFQGRGPKSHAYFHALEEDHHVFINMGTQKVYVLPEGYEVKSKSLDDIKYVSDPRYTRQEVAEFDRKQRRSWTLGGKEYAPGFVGMNNIKENDYLNVVVQALSHVAPLRNYFLLEDFTSAPELVKRTSILFRKIWNPRAFKSHVSPHELLQEISLRSNKRFTLTAQSDPVEFLSWFLNHLHLGLGGSKTKPNSSPIQHIFQGKLKVTSQSITARTDNLNDRLRFEEAADTRVDMARFLLLTLDLPPAPLFQDEQERNIIPQVPLTTLLSKYNGITGQELNAQRKRYRLMHPLPPFLVLHIKRFSKNKFVSERNPTIVTFDPHNLDVSPYVEPDPSHHPGAEPIWYDLVANVVHEAVRAKEDVADSAVGEERKTWKVQVRDKATDEWVVAQDLFVDKIRSELLYLGESYLQVWERRRGPPPGGSAKGKGRG</sequence>
<dbReference type="InterPro" id="IPR033809">
    <property type="entry name" value="USP39"/>
</dbReference>
<dbReference type="GO" id="GO:0005681">
    <property type="term" value="C:spliceosomal complex"/>
    <property type="evidence" value="ECO:0007669"/>
    <property type="project" value="UniProtKB-KW"/>
</dbReference>
<feature type="repeat" description="WD" evidence="13">
    <location>
        <begin position="424"/>
        <end position="465"/>
    </location>
</feature>
<evidence type="ECO:0000259" key="16">
    <source>
        <dbReference type="PROSITE" id="PS50235"/>
    </source>
</evidence>
<evidence type="ECO:0000256" key="8">
    <source>
        <dbReference type="ARBA" id="ARBA00022771"/>
    </source>
</evidence>
<dbReference type="PROSITE" id="PS50294">
    <property type="entry name" value="WD_REPEATS_REGION"/>
    <property type="match status" value="4"/>
</dbReference>
<evidence type="ECO:0000256" key="12">
    <source>
        <dbReference type="ARBA" id="ARBA00037338"/>
    </source>
</evidence>
<dbReference type="Proteomes" id="UP001303115">
    <property type="component" value="Unassembled WGS sequence"/>
</dbReference>
<dbReference type="GO" id="GO:0030686">
    <property type="term" value="C:90S preribosome"/>
    <property type="evidence" value="ECO:0007669"/>
    <property type="project" value="TreeGrafter"/>
</dbReference>
<feature type="repeat" description="WD" evidence="13">
    <location>
        <begin position="596"/>
        <end position="618"/>
    </location>
</feature>
<keyword evidence="19" id="KW-1185">Reference proteome</keyword>
<dbReference type="GO" id="GO:0032040">
    <property type="term" value="C:small-subunit processome"/>
    <property type="evidence" value="ECO:0007669"/>
    <property type="project" value="InterPro"/>
</dbReference>
<dbReference type="InterPro" id="IPR001680">
    <property type="entry name" value="WD40_rpt"/>
</dbReference>
<dbReference type="FunFam" id="2.130.10.10:FF:001009">
    <property type="entry name" value="Small nucleolar ribonucleoprotein complex subunit, putative"/>
    <property type="match status" value="1"/>
</dbReference>
<dbReference type="GO" id="GO:0004843">
    <property type="term" value="F:cysteine-type deubiquitinase activity"/>
    <property type="evidence" value="ECO:0007669"/>
    <property type="project" value="InterPro"/>
</dbReference>
<gene>
    <name evidence="18" type="ORF">C8A01DRAFT_43596</name>
</gene>
<evidence type="ECO:0000256" key="6">
    <source>
        <dbReference type="ARBA" id="ARBA00022728"/>
    </source>
</evidence>
<accession>A0AAN6PR75</accession>
<dbReference type="Gene3D" id="3.30.40.10">
    <property type="entry name" value="Zinc/RING finger domain, C3HC4 (zinc finger)"/>
    <property type="match status" value="1"/>
</dbReference>
<dbReference type="InterPro" id="IPR001394">
    <property type="entry name" value="Peptidase_C19_UCH"/>
</dbReference>
<dbReference type="EMBL" id="MU854327">
    <property type="protein sequence ID" value="KAK4043471.1"/>
    <property type="molecule type" value="Genomic_DNA"/>
</dbReference>
<evidence type="ECO:0000256" key="15">
    <source>
        <dbReference type="SAM" id="MobiDB-lite"/>
    </source>
</evidence>
<dbReference type="CDD" id="cd00200">
    <property type="entry name" value="WD40"/>
    <property type="match status" value="1"/>
</dbReference>